<feature type="compositionally biased region" description="Basic residues" evidence="1">
    <location>
        <begin position="291"/>
        <end position="301"/>
    </location>
</feature>
<keyword evidence="2" id="KW-1133">Transmembrane helix</keyword>
<feature type="transmembrane region" description="Helical" evidence="2">
    <location>
        <begin position="54"/>
        <end position="79"/>
    </location>
</feature>
<dbReference type="PROSITE" id="PS51782">
    <property type="entry name" value="LYSM"/>
    <property type="match status" value="1"/>
</dbReference>
<dbReference type="InterPro" id="IPR052196">
    <property type="entry name" value="Bact_Kbp"/>
</dbReference>
<feature type="domain" description="LysM" evidence="3">
    <location>
        <begin position="157"/>
        <end position="204"/>
    </location>
</feature>
<keyword evidence="4" id="KW-0614">Plasmid</keyword>
<geneLocation type="plasmid" evidence="4">
    <name>pAP13</name>
</geneLocation>
<dbReference type="EMBL" id="KF577590">
    <property type="protein sequence ID" value="AGY35366.1"/>
    <property type="molecule type" value="Genomic_DNA"/>
</dbReference>
<dbReference type="Gene3D" id="3.10.350.10">
    <property type="entry name" value="LysM domain"/>
    <property type="match status" value="1"/>
</dbReference>
<dbReference type="RefSeq" id="WP_023164803.1">
    <property type="nucleotide sequence ID" value="NC_022590.1"/>
</dbReference>
<dbReference type="PANTHER" id="PTHR34700">
    <property type="entry name" value="POTASSIUM BINDING PROTEIN KBP"/>
    <property type="match status" value="1"/>
</dbReference>
<dbReference type="InterPro" id="IPR036779">
    <property type="entry name" value="LysM_dom_sf"/>
</dbReference>
<gene>
    <name evidence="4" type="ORF">AP13_p00570</name>
</gene>
<evidence type="ECO:0000256" key="2">
    <source>
        <dbReference type="SAM" id="Phobius"/>
    </source>
</evidence>
<dbReference type="SUPFAM" id="SSF54106">
    <property type="entry name" value="LysM domain"/>
    <property type="match status" value="1"/>
</dbReference>
<reference evidence="4" key="1">
    <citation type="journal article" date="2013" name="Genome Announc.">
        <title>Complete Genome Sequence of pAP13, a Large Linear Plasmid of a Brevibacterium Strain Isolated from a Saline Lake at 4,200 Meters above Sea Level in Argentina.</title>
        <authorList>
            <person name="Dib J.R."/>
            <person name="Schuldes J."/>
            <person name="Thurmer A."/>
            <person name="Farias M.E."/>
            <person name="Daniel R."/>
            <person name="Meinhardt F."/>
        </authorList>
    </citation>
    <scope>NUCLEOTIDE SEQUENCE</scope>
    <source>
        <strain evidence="4">Ap13</strain>
        <plasmid evidence="4">pAP13</plasmid>
    </source>
</reference>
<keyword evidence="2" id="KW-0472">Membrane</keyword>
<dbReference type="CDD" id="cd00118">
    <property type="entry name" value="LysM"/>
    <property type="match status" value="1"/>
</dbReference>
<dbReference type="PANTHER" id="PTHR34700:SF4">
    <property type="entry name" value="PHAGE-LIKE ELEMENT PBSX PROTEIN XKDP"/>
    <property type="match status" value="1"/>
</dbReference>
<dbReference type="SMART" id="SM01043">
    <property type="entry name" value="BTAD"/>
    <property type="match status" value="1"/>
</dbReference>
<accession>U5NVX9</accession>
<proteinExistence type="predicted"/>
<dbReference type="InterPro" id="IPR011990">
    <property type="entry name" value="TPR-like_helical_dom_sf"/>
</dbReference>
<feature type="region of interest" description="Disordered" evidence="1">
    <location>
        <begin position="201"/>
        <end position="268"/>
    </location>
</feature>
<evidence type="ECO:0000256" key="1">
    <source>
        <dbReference type="SAM" id="MobiDB-lite"/>
    </source>
</evidence>
<dbReference type="AlphaFoldDB" id="U5NVX9"/>
<dbReference type="Gene3D" id="1.25.40.10">
    <property type="entry name" value="Tetratricopeptide repeat domain"/>
    <property type="match status" value="1"/>
</dbReference>
<feature type="compositionally biased region" description="Acidic residues" evidence="1">
    <location>
        <begin position="207"/>
        <end position="221"/>
    </location>
</feature>
<dbReference type="Pfam" id="PF01476">
    <property type="entry name" value="LysM"/>
    <property type="match status" value="1"/>
</dbReference>
<evidence type="ECO:0000259" key="3">
    <source>
        <dbReference type="PROSITE" id="PS51782"/>
    </source>
</evidence>
<dbReference type="InterPro" id="IPR005158">
    <property type="entry name" value="BTAD"/>
</dbReference>
<keyword evidence="2" id="KW-0812">Transmembrane</keyword>
<organism evidence="4">
    <name type="scientific">Brevibacterium sp. Ap13</name>
    <dbReference type="NCBI Taxonomy" id="1406197"/>
    <lineage>
        <taxon>Bacteria</taxon>
        <taxon>Bacillati</taxon>
        <taxon>Actinomycetota</taxon>
        <taxon>Actinomycetes</taxon>
        <taxon>Micrococcales</taxon>
        <taxon>Brevibacteriaceae</taxon>
        <taxon>Brevibacterium</taxon>
    </lineage>
</organism>
<feature type="transmembrane region" description="Helical" evidence="2">
    <location>
        <begin position="100"/>
        <end position="124"/>
    </location>
</feature>
<dbReference type="InterPro" id="IPR018392">
    <property type="entry name" value="LysM"/>
</dbReference>
<evidence type="ECO:0000313" key="4">
    <source>
        <dbReference type="EMBL" id="AGY35366.1"/>
    </source>
</evidence>
<name>U5NVX9_9MICO</name>
<protein>
    <submittedName>
        <fullName evidence="4">Peptidoglycan-binding lysin domain-containing protein</fullName>
    </submittedName>
</protein>
<sequence>MKRLGLIARGLAALITTLLILIGAPILLAFFSSNIVPAEGLVSAIIHPDYTGGLLIHTILPAIGWIAWATFALAILIEIPSAFTKIKIPTIPGLQVQRKAAASLLSAITIGITALFGGGAAMAAEPAPVDVAPVSVTAAAHADSDTGSQAEKVMEDQKYTIEHGDSLWKIADSKYGDPDRYPEIAEANDLADPDIIHTGEILTVPDVEVEAPVTEEPEPEPAPDPTPDAQPGADAIPHPSSVDDAAEEAPAAEEAEEATAADDAPLSPSLVTTAGVGTLLAAGLIGVLAAKRRRQRAKRTPGTRVAQPALEASSVERELREVEDPATIAHIDTTLRWLADYCRSAGKTMPAPFAGRLSTDGVELYLTDPADFPSPMRKTAEDGTAWVVSTDDTPTLAEDAEIPAPWPTMSTIGIDEAGGQVLVDLESTGALNIVGPDASNVLLALCLELGVSPWADDLQITLVGMDADLPQIIGPDKCRTLSDVDQLIKILTNRKADAEAALAEDEATDVADARTRGVAPETWSPEIVFIAAELSSAQTEQLAGLVGQLPRTGLAIASTTPLGVGWTLTVTEETASLDPAGISVNPQRISPDQYDALRDLYITADDFTEEPGPTWTTTMSVTPDIFAPIAFPEAPTEVAPADSTAQPISATSDTGDSGDITVVEMPAPPEEITEEVPEDSLAADIIRVHPKMPVIRILGQVRIIGAKGPEPVSAGTSRIGICTAMAAYLATHPGASRENIHTALWPKADPQDGKYARFNDPSSKLRKWLAEADDATPNFPRYNPTDMYRLHPDVQTDWQVVQGLIGASIADTPTARLSQALRLVEGPPISGLPPARKFGSSWAWAEPLREEIIQTLTDVAHEIATRCLRTKDYATARVALATARMVGPEHEFLWRDTLLIEHAAGNREKVAEIIKSLTNEDSDVDVDLTDETEELIDQIRKAG</sequence>
<feature type="compositionally biased region" description="Acidic residues" evidence="1">
    <location>
        <begin position="244"/>
        <end position="260"/>
    </location>
</feature>
<dbReference type="SMART" id="SM00257">
    <property type="entry name" value="LysM"/>
    <property type="match status" value="1"/>
</dbReference>
<feature type="region of interest" description="Disordered" evidence="1">
    <location>
        <begin position="291"/>
        <end position="311"/>
    </location>
</feature>